<dbReference type="HAMAP" id="MF_01588">
    <property type="entry name" value="DNA_ligase_A"/>
    <property type="match status" value="1"/>
</dbReference>
<evidence type="ECO:0000256" key="6">
    <source>
        <dbReference type="ARBA" id="ARBA00023027"/>
    </source>
</evidence>
<keyword evidence="4" id="KW-0479">Metal-binding</keyword>
<dbReference type="SMART" id="SM00532">
    <property type="entry name" value="LIGANc"/>
    <property type="match status" value="1"/>
</dbReference>
<dbReference type="PROSITE" id="PS50172">
    <property type="entry name" value="BRCT"/>
    <property type="match status" value="1"/>
</dbReference>
<dbReference type="Pfam" id="PF03120">
    <property type="entry name" value="OB_DNA_ligase"/>
    <property type="match status" value="1"/>
</dbReference>
<comment type="catalytic activity">
    <reaction evidence="7">
        <text>NAD(+) + (deoxyribonucleotide)n-3'-hydroxyl + 5'-phospho-(deoxyribonucleotide)m = (deoxyribonucleotide)n+m + AMP + beta-nicotinamide D-nucleotide.</text>
        <dbReference type="EC" id="6.5.1.2"/>
    </reaction>
</comment>
<sequence>MKTEYVKEMNVLIDRINDASYAYYAEDNPIISDKEFDDLCAALERLERDSGVVLNNSPIHHVQGFIIDSLVKVKHTRPMLSAQKTKDVNEVKKFLADKIGVLSWKEDGLSIVLRYENGRLKQAITRGNGEIGEDVTHTMKMVRNVPQSIPEKRYLEIRGEAVIGYDDFAKINEKLHGKYKNARNLAAGTVRQLDSNVAKDRKLAYKVFELVKLGDTPESEMPSIADSFKYLAEQGFDVVEHQVVNRDNVEEYMATFQPEEYKYPVDGLIISYNDYQYGKSLGMTGHHPLSLIAYKYKDDLYETTIRDIEWNTSRTGLINPVAVFDPVDLDGAETTRATLHNVSYIEGLELGAGDTIQVYRSNMVIPKVHDNLTRSNTFKIPDTCPTCGGEAKIINENGSKVLKCMNPDCKAKLLSKFVNFVSRDAMNIQGLSEATLKRFIDLGWLKDYTDIYNLADHKSEMKNLDGFGAKSVSSLLNSIEESRRCKLVNFVTALGIELVGKLTAKDICKLIDKISLLNNENPYDVFIKRIKQRKYFGHIDGIGITTSLLMDAYFKDHLEMVEKLAEELEFEMPESKKESAVDLTGMTFVVTGKVNKFANRNAIKDEIESRGGKVAGSVSKNTNYLVNNDVNSTSSKNKKAQQLGIPIIDEDELIKILKGDMSE</sequence>
<organism evidence="9">
    <name type="scientific">virus sp. ctviY17</name>
    <dbReference type="NCBI Taxonomy" id="2825828"/>
    <lineage>
        <taxon>Viruses</taxon>
    </lineage>
</organism>
<dbReference type="GO" id="GO:0046872">
    <property type="term" value="F:metal ion binding"/>
    <property type="evidence" value="ECO:0007669"/>
    <property type="project" value="UniProtKB-KW"/>
</dbReference>
<evidence type="ECO:0000259" key="8">
    <source>
        <dbReference type="PROSITE" id="PS50172"/>
    </source>
</evidence>
<dbReference type="SUPFAM" id="SSF52113">
    <property type="entry name" value="BRCT domain"/>
    <property type="match status" value="1"/>
</dbReference>
<evidence type="ECO:0000256" key="1">
    <source>
        <dbReference type="ARBA" id="ARBA00012722"/>
    </source>
</evidence>
<dbReference type="SUPFAM" id="SSF47781">
    <property type="entry name" value="RuvA domain 2-like"/>
    <property type="match status" value="1"/>
</dbReference>
<dbReference type="SMART" id="SM00292">
    <property type="entry name" value="BRCT"/>
    <property type="match status" value="1"/>
</dbReference>
<dbReference type="NCBIfam" id="TIGR00575">
    <property type="entry name" value="dnlj"/>
    <property type="match status" value="1"/>
</dbReference>
<evidence type="ECO:0000313" key="9">
    <source>
        <dbReference type="EMBL" id="DAE32299.1"/>
    </source>
</evidence>
<keyword evidence="3" id="KW-0235">DNA replication</keyword>
<dbReference type="GO" id="GO:0006260">
    <property type="term" value="P:DNA replication"/>
    <property type="evidence" value="ECO:0007669"/>
    <property type="project" value="UniProtKB-KW"/>
</dbReference>
<dbReference type="CDD" id="cd17748">
    <property type="entry name" value="BRCT_DNA_ligase_like"/>
    <property type="match status" value="1"/>
</dbReference>
<dbReference type="GO" id="GO:0006281">
    <property type="term" value="P:DNA repair"/>
    <property type="evidence" value="ECO:0007669"/>
    <property type="project" value="InterPro"/>
</dbReference>
<feature type="domain" description="BRCT" evidence="8">
    <location>
        <begin position="578"/>
        <end position="658"/>
    </location>
</feature>
<keyword evidence="2 9" id="KW-0436">Ligase</keyword>
<dbReference type="Pfam" id="PF00533">
    <property type="entry name" value="BRCT"/>
    <property type="match status" value="1"/>
</dbReference>
<dbReference type="Gene3D" id="2.40.50.140">
    <property type="entry name" value="Nucleic acid-binding proteins"/>
    <property type="match status" value="1"/>
</dbReference>
<accession>A0A8S5RMA3</accession>
<dbReference type="Pfam" id="PF01653">
    <property type="entry name" value="DNA_ligase_aden"/>
    <property type="match status" value="1"/>
</dbReference>
<dbReference type="EC" id="6.5.1.2" evidence="1"/>
<evidence type="ECO:0000256" key="7">
    <source>
        <dbReference type="ARBA" id="ARBA00034005"/>
    </source>
</evidence>
<dbReference type="PIRSF" id="PIRSF001604">
    <property type="entry name" value="LigA"/>
    <property type="match status" value="1"/>
</dbReference>
<name>A0A8S5RMA3_9VIRU</name>
<dbReference type="SUPFAM" id="SSF56091">
    <property type="entry name" value="DNA ligase/mRNA capping enzyme, catalytic domain"/>
    <property type="match status" value="1"/>
</dbReference>
<evidence type="ECO:0000256" key="4">
    <source>
        <dbReference type="ARBA" id="ARBA00022723"/>
    </source>
</evidence>
<dbReference type="InterPro" id="IPR010994">
    <property type="entry name" value="RuvA_2-like"/>
</dbReference>
<dbReference type="GO" id="GO:0003911">
    <property type="term" value="F:DNA ligase (NAD+) activity"/>
    <property type="evidence" value="ECO:0007669"/>
    <property type="project" value="UniProtKB-EC"/>
</dbReference>
<dbReference type="InterPro" id="IPR004150">
    <property type="entry name" value="NAD_DNA_ligase_OB"/>
</dbReference>
<dbReference type="InterPro" id="IPR013840">
    <property type="entry name" value="DNAligase_N"/>
</dbReference>
<dbReference type="SUPFAM" id="SSF50249">
    <property type="entry name" value="Nucleic acid-binding proteins"/>
    <property type="match status" value="1"/>
</dbReference>
<dbReference type="InterPro" id="IPR012340">
    <property type="entry name" value="NA-bd_OB-fold"/>
</dbReference>
<dbReference type="Gene3D" id="1.10.150.20">
    <property type="entry name" value="5' to 3' exonuclease, C-terminal subdomain"/>
    <property type="match status" value="1"/>
</dbReference>
<dbReference type="InterPro" id="IPR013839">
    <property type="entry name" value="DNAligase_adenylation"/>
</dbReference>
<dbReference type="Gene3D" id="3.40.50.10190">
    <property type="entry name" value="BRCT domain"/>
    <property type="match status" value="1"/>
</dbReference>
<reference evidence="9" key="1">
    <citation type="journal article" date="2021" name="Proc. Natl. Acad. Sci. U.S.A.">
        <title>A Catalog of Tens of Thousands of Viruses from Human Metagenomes Reveals Hidden Associations with Chronic Diseases.</title>
        <authorList>
            <person name="Tisza M.J."/>
            <person name="Buck C.B."/>
        </authorList>
    </citation>
    <scope>NUCLEOTIDE SEQUENCE</scope>
    <source>
        <strain evidence="9">CtviY17</strain>
    </source>
</reference>
<evidence type="ECO:0000256" key="2">
    <source>
        <dbReference type="ARBA" id="ARBA00022598"/>
    </source>
</evidence>
<protein>
    <recommendedName>
        <fullName evidence="1">DNA ligase (NAD(+))</fullName>
        <ecNumber evidence="1">6.5.1.2</ecNumber>
    </recommendedName>
</protein>
<dbReference type="NCBIfam" id="NF005932">
    <property type="entry name" value="PRK07956.1"/>
    <property type="match status" value="1"/>
</dbReference>
<dbReference type="EMBL" id="BK059120">
    <property type="protein sequence ID" value="DAE32299.1"/>
    <property type="molecule type" value="Genomic_DNA"/>
</dbReference>
<keyword evidence="5" id="KW-0862">Zinc</keyword>
<proteinExistence type="inferred from homology"/>
<evidence type="ECO:0000256" key="5">
    <source>
        <dbReference type="ARBA" id="ARBA00022833"/>
    </source>
</evidence>
<dbReference type="Gene3D" id="3.30.470.30">
    <property type="entry name" value="DNA ligase/mRNA capping enzyme"/>
    <property type="match status" value="1"/>
</dbReference>
<evidence type="ECO:0000256" key="3">
    <source>
        <dbReference type="ARBA" id="ARBA00022705"/>
    </source>
</evidence>
<dbReference type="InterPro" id="IPR001357">
    <property type="entry name" value="BRCT_dom"/>
</dbReference>
<dbReference type="Gene3D" id="1.10.287.610">
    <property type="entry name" value="Helix hairpin bin"/>
    <property type="match status" value="1"/>
</dbReference>
<dbReference type="InterPro" id="IPR036420">
    <property type="entry name" value="BRCT_dom_sf"/>
</dbReference>
<dbReference type="InterPro" id="IPR001679">
    <property type="entry name" value="DNA_ligase"/>
</dbReference>
<keyword evidence="6" id="KW-0520">NAD</keyword>